<dbReference type="EMBL" id="JACHXJ010000007">
    <property type="protein sequence ID" value="MBB3131586.1"/>
    <property type="molecule type" value="Genomic_DNA"/>
</dbReference>
<reference evidence="1 2" key="1">
    <citation type="submission" date="2020-08" db="EMBL/GenBank/DDBJ databases">
        <title>Genomic Encyclopedia of Type Strains, Phase III (KMG-III): the genomes of soil and plant-associated and newly described type strains.</title>
        <authorList>
            <person name="Whitman W."/>
        </authorList>
    </citation>
    <scope>NUCLEOTIDE SEQUENCE [LARGE SCALE GENOMIC DNA]</scope>
    <source>
        <strain evidence="1 2">CECT 5831</strain>
    </source>
</reference>
<gene>
    <name evidence="1" type="ORF">FHS19_006309</name>
</gene>
<organism evidence="1 2">
    <name type="scientific">Paenibacillus rhizosphaerae</name>
    <dbReference type="NCBI Taxonomy" id="297318"/>
    <lineage>
        <taxon>Bacteria</taxon>
        <taxon>Bacillati</taxon>
        <taxon>Bacillota</taxon>
        <taxon>Bacilli</taxon>
        <taxon>Bacillales</taxon>
        <taxon>Paenibacillaceae</taxon>
        <taxon>Paenibacillus</taxon>
    </lineage>
</organism>
<proteinExistence type="predicted"/>
<evidence type="ECO:0000313" key="1">
    <source>
        <dbReference type="EMBL" id="MBB3131586.1"/>
    </source>
</evidence>
<name>A0A839TXG6_9BACL</name>
<accession>A0A839TXG6</accession>
<dbReference type="Proteomes" id="UP000517523">
    <property type="component" value="Unassembled WGS sequence"/>
</dbReference>
<evidence type="ECO:0000313" key="2">
    <source>
        <dbReference type="Proteomes" id="UP000517523"/>
    </source>
</evidence>
<comment type="caution">
    <text evidence="1">The sequence shown here is derived from an EMBL/GenBank/DDBJ whole genome shotgun (WGS) entry which is preliminary data.</text>
</comment>
<protein>
    <submittedName>
        <fullName evidence="1">Uncharacterized protein</fullName>
    </submittedName>
</protein>
<sequence>MYECYFKMNSAEKRQIDLRFAECREAADWFKIWRMS</sequence>
<dbReference type="AlphaFoldDB" id="A0A839TXG6"/>